<dbReference type="EMBL" id="CAJVQC010005296">
    <property type="protein sequence ID" value="CAG8552087.1"/>
    <property type="molecule type" value="Genomic_DNA"/>
</dbReference>
<gene>
    <name evidence="1" type="ORF">RPERSI_LOCUS4002</name>
</gene>
<dbReference type="Proteomes" id="UP000789920">
    <property type="component" value="Unassembled WGS sequence"/>
</dbReference>
<reference evidence="1" key="1">
    <citation type="submission" date="2021-06" db="EMBL/GenBank/DDBJ databases">
        <authorList>
            <person name="Kallberg Y."/>
            <person name="Tangrot J."/>
            <person name="Rosling A."/>
        </authorList>
    </citation>
    <scope>NUCLEOTIDE SEQUENCE</scope>
    <source>
        <strain evidence="1">MA461A</strain>
    </source>
</reference>
<accession>A0ACA9LUL4</accession>
<evidence type="ECO:0000313" key="1">
    <source>
        <dbReference type="EMBL" id="CAG8552087.1"/>
    </source>
</evidence>
<evidence type="ECO:0000313" key="2">
    <source>
        <dbReference type="Proteomes" id="UP000789920"/>
    </source>
</evidence>
<name>A0ACA9LUL4_9GLOM</name>
<keyword evidence="2" id="KW-1185">Reference proteome</keyword>
<protein>
    <submittedName>
        <fullName evidence="1">15771_t:CDS:1</fullName>
    </submittedName>
</protein>
<feature type="non-terminal residue" evidence="1">
    <location>
        <position position="1"/>
    </location>
</feature>
<comment type="caution">
    <text evidence="1">The sequence shown here is derived from an EMBL/GenBank/DDBJ whole genome shotgun (WGS) entry which is preliminary data.</text>
</comment>
<proteinExistence type="predicted"/>
<sequence>PVKRVVERVISRPITENIVAPYIIRETEAERKTRNLNNEISGLRLDMDNFQTNMQELLERRSEIGTTIFEEQQQQLETQMAETQTRLNELQARYNAIPEEVRRSNKRKKMQEQVKVLNTELQVQKVEQALEQIRQEKELVAVGKQTKKISPL</sequence>
<organism evidence="1 2">
    <name type="scientific">Racocetra persica</name>
    <dbReference type="NCBI Taxonomy" id="160502"/>
    <lineage>
        <taxon>Eukaryota</taxon>
        <taxon>Fungi</taxon>
        <taxon>Fungi incertae sedis</taxon>
        <taxon>Mucoromycota</taxon>
        <taxon>Glomeromycotina</taxon>
        <taxon>Glomeromycetes</taxon>
        <taxon>Diversisporales</taxon>
        <taxon>Gigasporaceae</taxon>
        <taxon>Racocetra</taxon>
    </lineage>
</organism>